<protein>
    <submittedName>
        <fullName evidence="1">Uncharacterized protein</fullName>
    </submittedName>
</protein>
<feature type="non-terminal residue" evidence="1">
    <location>
        <position position="1"/>
    </location>
</feature>
<keyword evidence="2" id="KW-1185">Reference proteome</keyword>
<organism evidence="1 2">
    <name type="scientific">Caligus rogercresseyi</name>
    <name type="common">Sea louse</name>
    <dbReference type="NCBI Taxonomy" id="217165"/>
    <lineage>
        <taxon>Eukaryota</taxon>
        <taxon>Metazoa</taxon>
        <taxon>Ecdysozoa</taxon>
        <taxon>Arthropoda</taxon>
        <taxon>Crustacea</taxon>
        <taxon>Multicrustacea</taxon>
        <taxon>Hexanauplia</taxon>
        <taxon>Copepoda</taxon>
        <taxon>Siphonostomatoida</taxon>
        <taxon>Caligidae</taxon>
        <taxon>Caligus</taxon>
    </lineage>
</organism>
<dbReference type="AlphaFoldDB" id="A0A7T8K9V7"/>
<dbReference type="EMBL" id="CP045896">
    <property type="protein sequence ID" value="QQP50621.1"/>
    <property type="molecule type" value="Genomic_DNA"/>
</dbReference>
<accession>A0A7T8K9V7</accession>
<reference evidence="2" key="1">
    <citation type="submission" date="2021-01" db="EMBL/GenBank/DDBJ databases">
        <title>Caligus Genome Assembly.</title>
        <authorList>
            <person name="Gallardo-Escarate C."/>
        </authorList>
    </citation>
    <scope>NUCLEOTIDE SEQUENCE [LARGE SCALE GENOMIC DNA]</scope>
</reference>
<proteinExistence type="predicted"/>
<evidence type="ECO:0000313" key="1">
    <source>
        <dbReference type="EMBL" id="QQP50621.1"/>
    </source>
</evidence>
<dbReference type="Proteomes" id="UP000595437">
    <property type="component" value="Chromosome 7"/>
</dbReference>
<gene>
    <name evidence="1" type="ORF">FKW44_011676</name>
</gene>
<evidence type="ECO:0000313" key="2">
    <source>
        <dbReference type="Proteomes" id="UP000595437"/>
    </source>
</evidence>
<sequence length="70" mass="7995">YSSLIFVCVPFSSFLKPLCGKCESGVGIHLDISSMTNYEALECLRYKLEMASSHHIHTLPYDNSWRAFHI</sequence>
<name>A0A7T8K9V7_CALRO</name>